<name>A0AAV8VHC6_9CUCU</name>
<evidence type="ECO:0000259" key="6">
    <source>
        <dbReference type="PROSITE" id="PS50157"/>
    </source>
</evidence>
<dbReference type="SMART" id="SM00355">
    <property type="entry name" value="ZnF_C2H2"/>
    <property type="match status" value="8"/>
</dbReference>
<protein>
    <recommendedName>
        <fullName evidence="6">C2H2-type domain-containing protein</fullName>
    </recommendedName>
</protein>
<dbReference type="Gene3D" id="3.30.160.60">
    <property type="entry name" value="Classic Zinc Finger"/>
    <property type="match status" value="4"/>
</dbReference>
<evidence type="ECO:0000256" key="5">
    <source>
        <dbReference type="PROSITE-ProRule" id="PRU00042"/>
    </source>
</evidence>
<sequence length="398" mass="46934">MENYPEFNDYMIHHTNKFEYTSTGGGTTNYNLLVSNTVKLKDNCGFVKSEDSVTVETQNNDFNSTSGTIKAEKQEFVEGDGLEMFAGNVKIEGSTIDLEEDEVLPDIVKMEELQFITGNRKEDDFHILDWDSEQTTDLTARKVQKDPSRTQLFKCDTCDFVSKHRASLRYHALTHKDPSQINWFKCHLCDFKSKRSNSWKAHVLAHEDPSTVQWYECDNCTFRTKYRHNLRIHITCAHKDPSEIEYTKCDLCDFKTKFKYSLKKHKLKHESASEIKWYKCDSCDFKTKHEQSVKVHTLKHQNPTQVRWFHCHLCGFKAKQKGSLKTHINSLHKDPSEISWFRCDWCDFKTKRKDHLKSHVLVHKDTSEWLKCDLCDYKAKRKDLLKRHLSRFHENITK</sequence>
<keyword evidence="8" id="KW-1185">Reference proteome</keyword>
<dbReference type="PANTHER" id="PTHR24403:SF67">
    <property type="entry name" value="FI01116P-RELATED"/>
    <property type="match status" value="1"/>
</dbReference>
<dbReference type="GO" id="GO:0008270">
    <property type="term" value="F:zinc ion binding"/>
    <property type="evidence" value="ECO:0007669"/>
    <property type="project" value="UniProtKB-KW"/>
</dbReference>
<reference evidence="7 8" key="1">
    <citation type="journal article" date="2023" name="Insect Mol. Biol.">
        <title>Genome sequencing provides insights into the evolution of gene families encoding plant cell wall-degrading enzymes in longhorned beetles.</title>
        <authorList>
            <person name="Shin N.R."/>
            <person name="Okamura Y."/>
            <person name="Kirsch R."/>
            <person name="Pauchet Y."/>
        </authorList>
    </citation>
    <scope>NUCLEOTIDE SEQUENCE [LARGE SCALE GENOMIC DNA]</scope>
    <source>
        <strain evidence="7">EAD_L_NR</strain>
    </source>
</reference>
<keyword evidence="2" id="KW-0677">Repeat</keyword>
<evidence type="ECO:0000256" key="2">
    <source>
        <dbReference type="ARBA" id="ARBA00022737"/>
    </source>
</evidence>
<dbReference type="Proteomes" id="UP001159042">
    <property type="component" value="Unassembled WGS sequence"/>
</dbReference>
<organism evidence="7 8">
    <name type="scientific">Exocentrus adspersus</name>
    <dbReference type="NCBI Taxonomy" id="1586481"/>
    <lineage>
        <taxon>Eukaryota</taxon>
        <taxon>Metazoa</taxon>
        <taxon>Ecdysozoa</taxon>
        <taxon>Arthropoda</taxon>
        <taxon>Hexapoda</taxon>
        <taxon>Insecta</taxon>
        <taxon>Pterygota</taxon>
        <taxon>Neoptera</taxon>
        <taxon>Endopterygota</taxon>
        <taxon>Coleoptera</taxon>
        <taxon>Polyphaga</taxon>
        <taxon>Cucujiformia</taxon>
        <taxon>Chrysomeloidea</taxon>
        <taxon>Cerambycidae</taxon>
        <taxon>Lamiinae</taxon>
        <taxon>Acanthocinini</taxon>
        <taxon>Exocentrus</taxon>
    </lineage>
</organism>
<dbReference type="EMBL" id="JANEYG010000089">
    <property type="protein sequence ID" value="KAJ8913727.1"/>
    <property type="molecule type" value="Genomic_DNA"/>
</dbReference>
<dbReference type="SUPFAM" id="SSF57667">
    <property type="entry name" value="beta-beta-alpha zinc fingers"/>
    <property type="match status" value="3"/>
</dbReference>
<dbReference type="GO" id="GO:0005634">
    <property type="term" value="C:nucleus"/>
    <property type="evidence" value="ECO:0007669"/>
    <property type="project" value="TreeGrafter"/>
</dbReference>
<proteinExistence type="predicted"/>
<keyword evidence="3 5" id="KW-0863">Zinc-finger</keyword>
<dbReference type="Pfam" id="PF00096">
    <property type="entry name" value="zf-C2H2"/>
    <property type="match status" value="1"/>
</dbReference>
<dbReference type="InterPro" id="IPR050688">
    <property type="entry name" value="Zinc_finger/UBP_domain"/>
</dbReference>
<dbReference type="InterPro" id="IPR013087">
    <property type="entry name" value="Znf_C2H2_type"/>
</dbReference>
<keyword evidence="4" id="KW-0862">Zinc</keyword>
<dbReference type="PANTHER" id="PTHR24403">
    <property type="entry name" value="ZINC FINGER PROTEIN"/>
    <property type="match status" value="1"/>
</dbReference>
<evidence type="ECO:0000313" key="7">
    <source>
        <dbReference type="EMBL" id="KAJ8913727.1"/>
    </source>
</evidence>
<dbReference type="InterPro" id="IPR036236">
    <property type="entry name" value="Znf_C2H2_sf"/>
</dbReference>
<feature type="domain" description="C2H2-type" evidence="6">
    <location>
        <begin position="309"/>
        <end position="337"/>
    </location>
</feature>
<evidence type="ECO:0000256" key="4">
    <source>
        <dbReference type="ARBA" id="ARBA00022833"/>
    </source>
</evidence>
<dbReference type="AlphaFoldDB" id="A0AAV8VHC6"/>
<evidence type="ECO:0000256" key="1">
    <source>
        <dbReference type="ARBA" id="ARBA00022723"/>
    </source>
</evidence>
<accession>A0AAV8VHC6</accession>
<gene>
    <name evidence="7" type="ORF">NQ315_007444</name>
</gene>
<dbReference type="PROSITE" id="PS50157">
    <property type="entry name" value="ZINC_FINGER_C2H2_2"/>
    <property type="match status" value="1"/>
</dbReference>
<dbReference type="GO" id="GO:0045944">
    <property type="term" value="P:positive regulation of transcription by RNA polymerase II"/>
    <property type="evidence" value="ECO:0007669"/>
    <property type="project" value="TreeGrafter"/>
</dbReference>
<evidence type="ECO:0000313" key="8">
    <source>
        <dbReference type="Proteomes" id="UP001159042"/>
    </source>
</evidence>
<dbReference type="FunFam" id="3.30.160.60:FF:002203">
    <property type="entry name" value="Zinc finger protein 142-like Protein"/>
    <property type="match status" value="1"/>
</dbReference>
<keyword evidence="1" id="KW-0479">Metal-binding</keyword>
<comment type="caution">
    <text evidence="7">The sequence shown here is derived from an EMBL/GenBank/DDBJ whole genome shotgun (WGS) entry which is preliminary data.</text>
</comment>
<evidence type="ECO:0000256" key="3">
    <source>
        <dbReference type="ARBA" id="ARBA00022771"/>
    </source>
</evidence>